<evidence type="ECO:0000256" key="1">
    <source>
        <dbReference type="SAM" id="Phobius"/>
    </source>
</evidence>
<protein>
    <recommendedName>
        <fullName evidence="4">DUF3311 domain-containing protein</fullName>
    </recommendedName>
</protein>
<keyword evidence="3" id="KW-1185">Reference proteome</keyword>
<comment type="caution">
    <text evidence="2">The sequence shown here is derived from an EMBL/GenBank/DDBJ whole genome shotgun (WGS) entry which is preliminary data.</text>
</comment>
<feature type="transmembrane region" description="Helical" evidence="1">
    <location>
        <begin position="56"/>
        <end position="79"/>
    </location>
</feature>
<evidence type="ECO:0000313" key="2">
    <source>
        <dbReference type="EMBL" id="KHK98038.1"/>
    </source>
</evidence>
<dbReference type="AlphaFoldDB" id="A0A0B2A8E5"/>
<evidence type="ECO:0008006" key="4">
    <source>
        <dbReference type="Google" id="ProtNLM"/>
    </source>
</evidence>
<proteinExistence type="predicted"/>
<dbReference type="Proteomes" id="UP000031030">
    <property type="component" value="Unassembled WGS sequence"/>
</dbReference>
<keyword evidence="1" id="KW-1133">Transmembrane helix</keyword>
<dbReference type="EMBL" id="JTDK01000007">
    <property type="protein sequence ID" value="KHK98038.1"/>
    <property type="molecule type" value="Genomic_DNA"/>
</dbReference>
<dbReference type="OrthoDB" id="4314184at2"/>
<keyword evidence="1" id="KW-0812">Transmembrane</keyword>
<gene>
    <name evidence="2" type="ORF">LK09_09455</name>
</gene>
<keyword evidence="1" id="KW-0472">Membrane</keyword>
<dbReference type="STRING" id="1348253.LK09_09455"/>
<feature type="transmembrane region" description="Helical" evidence="1">
    <location>
        <begin position="30"/>
        <end position="50"/>
    </location>
</feature>
<reference evidence="2 3" key="1">
    <citation type="submission" date="2014-11" db="EMBL/GenBank/DDBJ databases">
        <title>Genome sequence of Microbacterium mangrovi MUSC 115(T).</title>
        <authorList>
            <person name="Lee L.-H."/>
        </authorList>
    </citation>
    <scope>NUCLEOTIDE SEQUENCE [LARGE SCALE GENOMIC DNA]</scope>
    <source>
        <strain evidence="2 3">MUSC 115</strain>
    </source>
</reference>
<accession>A0A0B2A8E5</accession>
<evidence type="ECO:0000313" key="3">
    <source>
        <dbReference type="Proteomes" id="UP000031030"/>
    </source>
</evidence>
<name>A0A0B2A8E5_9MICO</name>
<organism evidence="2 3">
    <name type="scientific">Microbacterium mangrovi</name>
    <dbReference type="NCBI Taxonomy" id="1348253"/>
    <lineage>
        <taxon>Bacteria</taxon>
        <taxon>Bacillati</taxon>
        <taxon>Actinomycetota</taxon>
        <taxon>Actinomycetes</taxon>
        <taxon>Micrococcales</taxon>
        <taxon>Microbacteriaceae</taxon>
        <taxon>Microbacterium</taxon>
    </lineage>
</organism>
<dbReference type="RefSeq" id="WP_039398616.1">
    <property type="nucleotide sequence ID" value="NZ_JTDK01000007.1"/>
</dbReference>
<sequence>MSPSDSGAPKPDTPTSVIRVTGRIATPGRVVLACIPILLILATPFLPFAITPTLWFGVPAVLVWMAFTVILTVVLLNVIDLGIRRQVSEHAEADAFDGGEHA</sequence>